<keyword evidence="2 5" id="KW-0028">Amino-acid biosynthesis</keyword>
<dbReference type="GO" id="GO:0003942">
    <property type="term" value="F:N-acetyl-gamma-glutamyl-phosphate reductase activity"/>
    <property type="evidence" value="ECO:0007669"/>
    <property type="project" value="UniProtKB-UniRule"/>
</dbReference>
<dbReference type="RefSeq" id="WP_138055650.1">
    <property type="nucleotide sequence ID" value="NZ_VAWE01000001.1"/>
</dbReference>
<dbReference type="NCBIfam" id="TIGR01850">
    <property type="entry name" value="argC"/>
    <property type="match status" value="1"/>
</dbReference>
<gene>
    <name evidence="5 7" type="primary">argC</name>
    <name evidence="7" type="ORF">FEF34_28115</name>
</gene>
<dbReference type="GO" id="GO:0070401">
    <property type="term" value="F:NADP+ binding"/>
    <property type="evidence" value="ECO:0007669"/>
    <property type="project" value="InterPro"/>
</dbReference>
<keyword evidence="5" id="KW-0963">Cytoplasm</keyword>
<dbReference type="SMART" id="SM00859">
    <property type="entry name" value="Semialdhyde_dh"/>
    <property type="match status" value="1"/>
</dbReference>
<reference evidence="7 8" key="1">
    <citation type="submission" date="2019-05" db="EMBL/GenBank/DDBJ databases">
        <title>Streptomyces marianii sp. nov., a novel marine actinomycete from southern coast of India.</title>
        <authorList>
            <person name="Iniyan A.M."/>
            <person name="Wink J."/>
            <person name="Ramprasad E."/>
            <person name="Ramana C.V."/>
            <person name="Bunk B."/>
            <person name="Sproer C."/>
            <person name="Joseph F.-J.R.S."/>
            <person name="Vincent S.G.P."/>
        </authorList>
    </citation>
    <scope>NUCLEOTIDE SEQUENCE [LARGE SCALE GENOMIC DNA]</scope>
    <source>
        <strain evidence="7 8">ICN19</strain>
    </source>
</reference>
<dbReference type="GO" id="GO:0006526">
    <property type="term" value="P:L-arginine biosynthetic process"/>
    <property type="evidence" value="ECO:0007669"/>
    <property type="project" value="UniProtKB-UniRule"/>
</dbReference>
<dbReference type="SUPFAM" id="SSF51735">
    <property type="entry name" value="NAD(P)-binding Rossmann-fold domains"/>
    <property type="match status" value="1"/>
</dbReference>
<keyword evidence="4 5" id="KW-0560">Oxidoreductase</keyword>
<dbReference type="InterPro" id="IPR036291">
    <property type="entry name" value="NAD(P)-bd_dom_sf"/>
</dbReference>
<dbReference type="InterPro" id="IPR000706">
    <property type="entry name" value="AGPR_type-1"/>
</dbReference>
<dbReference type="InterPro" id="IPR000534">
    <property type="entry name" value="Semialdehyde_DH_NAD-bd"/>
</dbReference>
<evidence type="ECO:0000256" key="3">
    <source>
        <dbReference type="ARBA" id="ARBA00022857"/>
    </source>
</evidence>
<organism evidence="7 8">
    <name type="scientific">Streptomyces marianii</name>
    <dbReference type="NCBI Taxonomy" id="1817406"/>
    <lineage>
        <taxon>Bacteria</taxon>
        <taxon>Bacillati</taxon>
        <taxon>Actinomycetota</taxon>
        <taxon>Actinomycetes</taxon>
        <taxon>Kitasatosporales</taxon>
        <taxon>Streptomycetaceae</taxon>
        <taxon>Streptomyces</taxon>
    </lineage>
</organism>
<dbReference type="Proteomes" id="UP000305921">
    <property type="component" value="Unassembled WGS sequence"/>
</dbReference>
<dbReference type="EC" id="1.2.1.38" evidence="5"/>
<evidence type="ECO:0000259" key="6">
    <source>
        <dbReference type="SMART" id="SM00859"/>
    </source>
</evidence>
<dbReference type="UniPathway" id="UPA00068">
    <property type="reaction ID" value="UER00108"/>
</dbReference>
<dbReference type="CDD" id="cd17895">
    <property type="entry name" value="AGPR_1_N"/>
    <property type="match status" value="1"/>
</dbReference>
<keyword evidence="3 5" id="KW-0521">NADP</keyword>
<evidence type="ECO:0000256" key="4">
    <source>
        <dbReference type="ARBA" id="ARBA00023002"/>
    </source>
</evidence>
<dbReference type="Gene3D" id="3.30.360.10">
    <property type="entry name" value="Dihydrodipicolinate Reductase, domain 2"/>
    <property type="match status" value="1"/>
</dbReference>
<dbReference type="EMBL" id="VAWE01000001">
    <property type="protein sequence ID" value="TLQ46332.1"/>
    <property type="molecule type" value="Genomic_DNA"/>
</dbReference>
<accession>A0A5R9EC22</accession>
<dbReference type="PANTHER" id="PTHR32338:SF10">
    <property type="entry name" value="N-ACETYL-GAMMA-GLUTAMYL-PHOSPHATE REDUCTASE, CHLOROPLASTIC-RELATED"/>
    <property type="match status" value="1"/>
</dbReference>
<dbReference type="SUPFAM" id="SSF55347">
    <property type="entry name" value="Glyceraldehyde-3-phosphate dehydrogenase-like, C-terminal domain"/>
    <property type="match status" value="1"/>
</dbReference>
<dbReference type="InterPro" id="IPR050085">
    <property type="entry name" value="AGPR"/>
</dbReference>
<dbReference type="HAMAP" id="MF_00150">
    <property type="entry name" value="ArgC_type1"/>
    <property type="match status" value="1"/>
</dbReference>
<comment type="catalytic activity">
    <reaction evidence="5">
        <text>N-acetyl-L-glutamate 5-semialdehyde + phosphate + NADP(+) = N-acetyl-L-glutamyl 5-phosphate + NADPH + H(+)</text>
        <dbReference type="Rhea" id="RHEA:21588"/>
        <dbReference type="ChEBI" id="CHEBI:15378"/>
        <dbReference type="ChEBI" id="CHEBI:29123"/>
        <dbReference type="ChEBI" id="CHEBI:43474"/>
        <dbReference type="ChEBI" id="CHEBI:57783"/>
        <dbReference type="ChEBI" id="CHEBI:57936"/>
        <dbReference type="ChEBI" id="CHEBI:58349"/>
        <dbReference type="EC" id="1.2.1.38"/>
    </reaction>
</comment>
<keyword evidence="8" id="KW-1185">Reference proteome</keyword>
<keyword evidence="1 5" id="KW-0055">Arginine biosynthesis</keyword>
<protein>
    <recommendedName>
        <fullName evidence="5">N-acetyl-gamma-glutamyl-phosphate reductase</fullName>
        <shortName evidence="5">AGPR</shortName>
        <ecNumber evidence="5">1.2.1.38</ecNumber>
    </recommendedName>
    <alternativeName>
        <fullName evidence="5">N-acetyl-glutamate semialdehyde dehydrogenase</fullName>
        <shortName evidence="5">NAGSA dehydrogenase</shortName>
    </alternativeName>
</protein>
<dbReference type="Gene3D" id="3.40.50.720">
    <property type="entry name" value="NAD(P)-binding Rossmann-like Domain"/>
    <property type="match status" value="1"/>
</dbReference>
<dbReference type="PANTHER" id="PTHR32338">
    <property type="entry name" value="N-ACETYL-GAMMA-GLUTAMYL-PHOSPHATE REDUCTASE, CHLOROPLASTIC-RELATED-RELATED"/>
    <property type="match status" value="1"/>
</dbReference>
<comment type="function">
    <text evidence="5">Catalyzes the NADPH-dependent reduction of N-acetyl-5-glutamyl phosphate to yield N-acetyl-L-glutamate 5-semialdehyde.</text>
</comment>
<dbReference type="InterPro" id="IPR058924">
    <property type="entry name" value="AGPR_dimerisation_dom"/>
</dbReference>
<evidence type="ECO:0000256" key="1">
    <source>
        <dbReference type="ARBA" id="ARBA00022571"/>
    </source>
</evidence>
<comment type="subcellular location">
    <subcellularLocation>
        <location evidence="5">Cytoplasm</location>
    </subcellularLocation>
</comment>
<evidence type="ECO:0000256" key="2">
    <source>
        <dbReference type="ARBA" id="ARBA00022605"/>
    </source>
</evidence>
<dbReference type="GO" id="GO:0051287">
    <property type="term" value="F:NAD binding"/>
    <property type="evidence" value="ECO:0007669"/>
    <property type="project" value="InterPro"/>
</dbReference>
<proteinExistence type="inferred from homology"/>
<dbReference type="GO" id="GO:0005737">
    <property type="term" value="C:cytoplasm"/>
    <property type="evidence" value="ECO:0007669"/>
    <property type="project" value="UniProtKB-SubCell"/>
</dbReference>
<feature type="active site" evidence="5">
    <location>
        <position position="151"/>
    </location>
</feature>
<evidence type="ECO:0000256" key="5">
    <source>
        <dbReference type="HAMAP-Rule" id="MF_00150"/>
    </source>
</evidence>
<evidence type="ECO:0000313" key="8">
    <source>
        <dbReference type="Proteomes" id="UP000305921"/>
    </source>
</evidence>
<dbReference type="Pfam" id="PF01118">
    <property type="entry name" value="Semialdhyde_dh"/>
    <property type="match status" value="1"/>
</dbReference>
<comment type="similarity">
    <text evidence="5">Belongs to the NAGSA dehydrogenase family. Type 1 subfamily.</text>
</comment>
<feature type="domain" description="Semialdehyde dehydrogenase NAD-binding" evidence="6">
    <location>
        <begin position="6"/>
        <end position="143"/>
    </location>
</feature>
<sequence length="365" mass="38975">MSNGIRAAVIGGTGYTGGEVCRLLLGHPGVTEILPASRHQESFDRTHPNLLGSGLRFHDADEVTAAASELDVVFLCTPSGEAMRRAPELLKAGARVIDLSADFRFTDPQAYRAAYGTEHTAPELLPEAVYGVTEFHRDLLPDARLVANPGCYVITALLGLEPLLSAGFADPSAPLHIAAVNGTTGAGVKPRTEILHAEVFGSMLPYSLQGHRHAPELEDRLSGPAGGPVTVDLSTAHGPFARGIHIQASVRVREELREEISREVLLTRYTERYGTGAEGEYFVRVNAEPQLGGLTDKDYRRYPGVAGVVGSNFCHIGVDYDARRGIAKVVSVSDNLVKGAAGSAVQNMNVMLGHDETTGLRTYGL</sequence>
<dbReference type="AlphaFoldDB" id="A0A5R9EC22"/>
<evidence type="ECO:0000313" key="7">
    <source>
        <dbReference type="EMBL" id="TLQ46332.1"/>
    </source>
</evidence>
<comment type="pathway">
    <text evidence="5">Amino-acid biosynthesis; L-arginine biosynthesis; N(2)-acetyl-L-ornithine from L-glutamate: step 3/4.</text>
</comment>
<dbReference type="OrthoDB" id="9801289at2"/>
<comment type="caution">
    <text evidence="7">The sequence shown here is derived from an EMBL/GenBank/DDBJ whole genome shotgun (WGS) entry which is preliminary data.</text>
</comment>
<name>A0A5R9EC22_9ACTN</name>
<dbReference type="Pfam" id="PF22698">
    <property type="entry name" value="Semialdhyde_dhC_1"/>
    <property type="match status" value="1"/>
</dbReference>